<feature type="region of interest" description="Disordered" evidence="1">
    <location>
        <begin position="16"/>
        <end position="115"/>
    </location>
</feature>
<dbReference type="AlphaFoldDB" id="X6LER1"/>
<keyword evidence="3" id="KW-1185">Reference proteome</keyword>
<reference evidence="2 3" key="1">
    <citation type="journal article" date="2013" name="Curr. Biol.">
        <title>The Genome of the Foraminiferan Reticulomyxa filosa.</title>
        <authorList>
            <person name="Glockner G."/>
            <person name="Hulsmann N."/>
            <person name="Schleicher M."/>
            <person name="Noegel A.A."/>
            <person name="Eichinger L."/>
            <person name="Gallinger C."/>
            <person name="Pawlowski J."/>
            <person name="Sierra R."/>
            <person name="Euteneuer U."/>
            <person name="Pillet L."/>
            <person name="Moustafa A."/>
            <person name="Platzer M."/>
            <person name="Groth M."/>
            <person name="Szafranski K."/>
            <person name="Schliwa M."/>
        </authorList>
    </citation>
    <scope>NUCLEOTIDE SEQUENCE [LARGE SCALE GENOMIC DNA]</scope>
</reference>
<gene>
    <name evidence="2" type="ORF">RFI_36981</name>
</gene>
<evidence type="ECO:0000313" key="2">
    <source>
        <dbReference type="EMBL" id="ETO00463.1"/>
    </source>
</evidence>
<feature type="non-terminal residue" evidence="2">
    <location>
        <position position="122"/>
    </location>
</feature>
<evidence type="ECO:0000313" key="3">
    <source>
        <dbReference type="Proteomes" id="UP000023152"/>
    </source>
</evidence>
<feature type="non-terminal residue" evidence="2">
    <location>
        <position position="1"/>
    </location>
</feature>
<proteinExistence type="predicted"/>
<feature type="compositionally biased region" description="Basic and acidic residues" evidence="1">
    <location>
        <begin position="25"/>
        <end position="89"/>
    </location>
</feature>
<protein>
    <submittedName>
        <fullName evidence="2">Uncharacterized protein</fullName>
    </submittedName>
</protein>
<evidence type="ECO:0000256" key="1">
    <source>
        <dbReference type="SAM" id="MobiDB-lite"/>
    </source>
</evidence>
<organism evidence="2 3">
    <name type="scientific">Reticulomyxa filosa</name>
    <dbReference type="NCBI Taxonomy" id="46433"/>
    <lineage>
        <taxon>Eukaryota</taxon>
        <taxon>Sar</taxon>
        <taxon>Rhizaria</taxon>
        <taxon>Retaria</taxon>
        <taxon>Foraminifera</taxon>
        <taxon>Monothalamids</taxon>
        <taxon>Reticulomyxidae</taxon>
        <taxon>Reticulomyxa</taxon>
    </lineage>
</organism>
<name>X6LER1_RETFI</name>
<comment type="caution">
    <text evidence="2">The sequence shown here is derived from an EMBL/GenBank/DDBJ whole genome shotgun (WGS) entry which is preliminary data.</text>
</comment>
<sequence length="122" mass="14320">LLKQLHQSRYVALYQNLHKKGVSSGEHEEKEARAKRHEKEKTTKDKDKDKDKDKKIYKNNRADTSNRESPVESLKTRDDKKNRCQKEEKEDCTDSPQIIAKKHKHSSDNHPSPRSACFIYVC</sequence>
<dbReference type="EMBL" id="ASPP01040968">
    <property type="protein sequence ID" value="ETO00463.1"/>
    <property type="molecule type" value="Genomic_DNA"/>
</dbReference>
<dbReference type="Proteomes" id="UP000023152">
    <property type="component" value="Unassembled WGS sequence"/>
</dbReference>
<accession>X6LER1</accession>